<dbReference type="InterPro" id="IPR036291">
    <property type="entry name" value="NAD(P)-bd_dom_sf"/>
</dbReference>
<dbReference type="SUPFAM" id="SSF51735">
    <property type="entry name" value="NAD(P)-binding Rossmann-fold domains"/>
    <property type="match status" value="1"/>
</dbReference>
<evidence type="ECO:0000256" key="2">
    <source>
        <dbReference type="ARBA" id="ARBA00008072"/>
    </source>
</evidence>
<dbReference type="OrthoDB" id="9809185at2"/>
<dbReference type="STRING" id="571298.SAMN04488026_107121"/>
<dbReference type="Pfam" id="PF00107">
    <property type="entry name" value="ADH_zinc_N"/>
    <property type="match status" value="1"/>
</dbReference>
<accession>A0A1G9HZA1</accession>
<dbReference type="Gene3D" id="3.90.180.10">
    <property type="entry name" value="Medium-chain alcohol dehydrogenases, catalytic domain"/>
    <property type="match status" value="1"/>
</dbReference>
<sequence>MKAVIIHAPHDLRVEEIDAAQPAGEGEVKVAIARGGICGSDLHYYHDGGFGTVRIKHPMALGHEVSGVVTELGAGVAGLAVGDKVAVNPSRPCGTCEFCKKDMRHECLDMRFNGSAMRMPHEQGLFLAEVNVPAEQAVRVSPETDLGLAALCEPFSVCLHAVNQAGPLLGKRVLISGSGPIGCLCVAAARLAGATEIIVTDITPAPLKIAAEMGADRCIDLLAEPEALDALREHKGRIDCVFECSGAAPALKTACEVVTPGGQIVTVGLGSEPVLPLSLVVTKEIKLSGSFRFDHEFAVAAELIDRGRVNLAPVLTGEFPVDDAVAAFDFASDKAKAMKVQIRFEQG</sequence>
<dbReference type="Pfam" id="PF08240">
    <property type="entry name" value="ADH_N"/>
    <property type="match status" value="1"/>
</dbReference>
<evidence type="ECO:0000256" key="5">
    <source>
        <dbReference type="ARBA" id="ARBA00023002"/>
    </source>
</evidence>
<evidence type="ECO:0000256" key="6">
    <source>
        <dbReference type="RuleBase" id="RU361277"/>
    </source>
</evidence>
<name>A0A1G9HZA1_9RHOB</name>
<comment type="similarity">
    <text evidence="2 6">Belongs to the zinc-containing alcohol dehydrogenase family.</text>
</comment>
<dbReference type="AlphaFoldDB" id="A0A1G9HZA1"/>
<dbReference type="InterPro" id="IPR011032">
    <property type="entry name" value="GroES-like_sf"/>
</dbReference>
<dbReference type="PANTHER" id="PTHR43161:SF9">
    <property type="entry name" value="SORBITOL DEHYDROGENASE"/>
    <property type="match status" value="1"/>
</dbReference>
<keyword evidence="4 6" id="KW-0862">Zinc</keyword>
<dbReference type="EMBL" id="FNEK01000071">
    <property type="protein sequence ID" value="SDL18165.1"/>
    <property type="molecule type" value="Genomic_DNA"/>
</dbReference>
<dbReference type="RefSeq" id="WP_093162813.1">
    <property type="nucleotide sequence ID" value="NZ_FNEK01000071.1"/>
</dbReference>
<dbReference type="GO" id="GO:0016616">
    <property type="term" value="F:oxidoreductase activity, acting on the CH-OH group of donors, NAD or NADP as acceptor"/>
    <property type="evidence" value="ECO:0007669"/>
    <property type="project" value="UniProtKB-ARBA"/>
</dbReference>
<dbReference type="Gene3D" id="3.40.50.720">
    <property type="entry name" value="NAD(P)-binding Rossmann-like Domain"/>
    <property type="match status" value="1"/>
</dbReference>
<evidence type="ECO:0000256" key="3">
    <source>
        <dbReference type="ARBA" id="ARBA00022723"/>
    </source>
</evidence>
<dbReference type="InterPro" id="IPR002328">
    <property type="entry name" value="ADH_Zn_CS"/>
</dbReference>
<keyword evidence="5" id="KW-0560">Oxidoreductase</keyword>
<reference evidence="8 9" key="1">
    <citation type="submission" date="2016-10" db="EMBL/GenBank/DDBJ databases">
        <authorList>
            <person name="de Groot N.N."/>
        </authorList>
    </citation>
    <scope>NUCLEOTIDE SEQUENCE [LARGE SCALE GENOMIC DNA]</scope>
    <source>
        <strain evidence="8 9">DSM 25294</strain>
    </source>
</reference>
<dbReference type="InterPro" id="IPR013154">
    <property type="entry name" value="ADH-like_N"/>
</dbReference>
<evidence type="ECO:0000256" key="4">
    <source>
        <dbReference type="ARBA" id="ARBA00022833"/>
    </source>
</evidence>
<dbReference type="GO" id="GO:0008270">
    <property type="term" value="F:zinc ion binding"/>
    <property type="evidence" value="ECO:0007669"/>
    <property type="project" value="InterPro"/>
</dbReference>
<comment type="cofactor">
    <cofactor evidence="1 6">
        <name>Zn(2+)</name>
        <dbReference type="ChEBI" id="CHEBI:29105"/>
    </cofactor>
</comment>
<evidence type="ECO:0000313" key="8">
    <source>
        <dbReference type="EMBL" id="SDL18165.1"/>
    </source>
</evidence>
<evidence type="ECO:0000256" key="1">
    <source>
        <dbReference type="ARBA" id="ARBA00001947"/>
    </source>
</evidence>
<proteinExistence type="inferred from homology"/>
<dbReference type="PANTHER" id="PTHR43161">
    <property type="entry name" value="SORBITOL DEHYDROGENASE"/>
    <property type="match status" value="1"/>
</dbReference>
<keyword evidence="3 6" id="KW-0479">Metal-binding</keyword>
<dbReference type="InterPro" id="IPR013149">
    <property type="entry name" value="ADH-like_C"/>
</dbReference>
<dbReference type="SMART" id="SM00829">
    <property type="entry name" value="PKS_ER"/>
    <property type="match status" value="1"/>
</dbReference>
<protein>
    <submittedName>
        <fullName evidence="8">L-idonate 5-dehydrogenase</fullName>
    </submittedName>
</protein>
<gene>
    <name evidence="8" type="ORF">SAMN04488026_107121</name>
</gene>
<organism evidence="8 9">
    <name type="scientific">Aliiruegeria lutimaris</name>
    <dbReference type="NCBI Taxonomy" id="571298"/>
    <lineage>
        <taxon>Bacteria</taxon>
        <taxon>Pseudomonadati</taxon>
        <taxon>Pseudomonadota</taxon>
        <taxon>Alphaproteobacteria</taxon>
        <taxon>Rhodobacterales</taxon>
        <taxon>Roseobacteraceae</taxon>
        <taxon>Aliiruegeria</taxon>
    </lineage>
</organism>
<evidence type="ECO:0000313" key="9">
    <source>
        <dbReference type="Proteomes" id="UP000199382"/>
    </source>
</evidence>
<dbReference type="InterPro" id="IPR020843">
    <property type="entry name" value="ER"/>
</dbReference>
<dbReference type="PROSITE" id="PS00059">
    <property type="entry name" value="ADH_ZINC"/>
    <property type="match status" value="1"/>
</dbReference>
<feature type="domain" description="Enoyl reductase (ER)" evidence="7">
    <location>
        <begin position="7"/>
        <end position="342"/>
    </location>
</feature>
<evidence type="ECO:0000259" key="7">
    <source>
        <dbReference type="SMART" id="SM00829"/>
    </source>
</evidence>
<keyword evidence="9" id="KW-1185">Reference proteome</keyword>
<dbReference type="SUPFAM" id="SSF50129">
    <property type="entry name" value="GroES-like"/>
    <property type="match status" value="1"/>
</dbReference>
<dbReference type="Proteomes" id="UP000199382">
    <property type="component" value="Unassembled WGS sequence"/>
</dbReference>
<dbReference type="CDD" id="cd08232">
    <property type="entry name" value="idonate-5-DH"/>
    <property type="match status" value="1"/>
</dbReference>